<keyword evidence="2" id="KW-1185">Reference proteome</keyword>
<proteinExistence type="predicted"/>
<evidence type="ECO:0000313" key="2">
    <source>
        <dbReference type="Proteomes" id="UP000187203"/>
    </source>
</evidence>
<name>A0A1R3K3I6_9ROSI</name>
<organism evidence="1 2">
    <name type="scientific">Corchorus olitorius</name>
    <dbReference type="NCBI Taxonomy" id="93759"/>
    <lineage>
        <taxon>Eukaryota</taxon>
        <taxon>Viridiplantae</taxon>
        <taxon>Streptophyta</taxon>
        <taxon>Embryophyta</taxon>
        <taxon>Tracheophyta</taxon>
        <taxon>Spermatophyta</taxon>
        <taxon>Magnoliopsida</taxon>
        <taxon>eudicotyledons</taxon>
        <taxon>Gunneridae</taxon>
        <taxon>Pentapetalae</taxon>
        <taxon>rosids</taxon>
        <taxon>malvids</taxon>
        <taxon>Malvales</taxon>
        <taxon>Malvaceae</taxon>
        <taxon>Grewioideae</taxon>
        <taxon>Apeibeae</taxon>
        <taxon>Corchorus</taxon>
    </lineage>
</organism>
<gene>
    <name evidence="1" type="ORF">COLO4_11695</name>
</gene>
<comment type="caution">
    <text evidence="1">The sequence shown here is derived from an EMBL/GenBank/DDBJ whole genome shotgun (WGS) entry which is preliminary data.</text>
</comment>
<accession>A0A1R3K3I6</accession>
<dbReference type="AlphaFoldDB" id="A0A1R3K3I6"/>
<sequence length="54" mass="5917">MSRARACDSSTPVSGTGKLYDDATTRLILDELINRKSTIQLPSQKCVADEESFP</sequence>
<protein>
    <submittedName>
        <fullName evidence="1">Uncharacterized protein</fullName>
    </submittedName>
</protein>
<dbReference type="EMBL" id="AWUE01014734">
    <property type="protein sequence ID" value="OMP01652.1"/>
    <property type="molecule type" value="Genomic_DNA"/>
</dbReference>
<evidence type="ECO:0000313" key="1">
    <source>
        <dbReference type="EMBL" id="OMP01652.1"/>
    </source>
</evidence>
<reference evidence="2" key="1">
    <citation type="submission" date="2013-09" db="EMBL/GenBank/DDBJ databases">
        <title>Corchorus olitorius genome sequencing.</title>
        <authorList>
            <person name="Alam M."/>
            <person name="Haque M.S."/>
            <person name="Islam M.S."/>
            <person name="Emdad E.M."/>
            <person name="Islam M.M."/>
            <person name="Ahmed B."/>
            <person name="Halim A."/>
            <person name="Hossen Q.M.M."/>
            <person name="Hossain M.Z."/>
            <person name="Ahmed R."/>
            <person name="Khan M.M."/>
            <person name="Islam R."/>
            <person name="Rashid M.M."/>
            <person name="Khan S.A."/>
            <person name="Rahman M.S."/>
            <person name="Alam M."/>
            <person name="Yahiya A.S."/>
            <person name="Khan M.S."/>
            <person name="Azam M.S."/>
            <person name="Haque T."/>
            <person name="Lashkar M.Z.H."/>
            <person name="Akhand A.I."/>
            <person name="Morshed G."/>
            <person name="Roy S."/>
            <person name="Uddin K.S."/>
            <person name="Rabeya T."/>
            <person name="Hossain A.S."/>
            <person name="Chowdhury A."/>
            <person name="Snigdha A.R."/>
            <person name="Mortoza M.S."/>
            <person name="Matin S.A."/>
            <person name="Hoque S.M.E."/>
            <person name="Islam M.K."/>
            <person name="Roy D.K."/>
            <person name="Haider R."/>
            <person name="Moosa M.M."/>
            <person name="Elias S.M."/>
            <person name="Hasan A.M."/>
            <person name="Jahan S."/>
            <person name="Shafiuddin M."/>
            <person name="Mahmood N."/>
            <person name="Shommy N.S."/>
        </authorList>
    </citation>
    <scope>NUCLEOTIDE SEQUENCE [LARGE SCALE GENOMIC DNA]</scope>
    <source>
        <strain evidence="2">cv. O-4</strain>
    </source>
</reference>
<dbReference type="Proteomes" id="UP000187203">
    <property type="component" value="Unassembled WGS sequence"/>
</dbReference>